<dbReference type="PANTHER" id="PTHR30151:SF0">
    <property type="entry name" value="ABC TRANSPORTER PERMEASE PROTEIN MJ0413-RELATED"/>
    <property type="match status" value="1"/>
</dbReference>
<dbReference type="InterPro" id="IPR000515">
    <property type="entry name" value="MetI-like"/>
</dbReference>
<evidence type="ECO:0000313" key="10">
    <source>
        <dbReference type="EMBL" id="CBG70873.1"/>
    </source>
</evidence>
<dbReference type="CDD" id="cd06261">
    <property type="entry name" value="TM_PBP2"/>
    <property type="match status" value="1"/>
</dbReference>
<organism evidence="10 11">
    <name type="scientific">Streptomyces scabiei (strain 87.22)</name>
    <dbReference type="NCBI Taxonomy" id="680198"/>
    <lineage>
        <taxon>Bacteria</taxon>
        <taxon>Bacillati</taxon>
        <taxon>Actinomycetota</taxon>
        <taxon>Actinomycetes</taxon>
        <taxon>Kitasatosporales</taxon>
        <taxon>Streptomycetaceae</taxon>
        <taxon>Streptomyces</taxon>
    </lineage>
</organism>
<feature type="region of interest" description="Disordered" evidence="8">
    <location>
        <begin position="1"/>
        <end position="20"/>
    </location>
</feature>
<dbReference type="KEGG" id="scb:SCAB_37901"/>
<dbReference type="PROSITE" id="PS50928">
    <property type="entry name" value="ABC_TM1"/>
    <property type="match status" value="1"/>
</dbReference>
<evidence type="ECO:0000256" key="7">
    <source>
        <dbReference type="RuleBase" id="RU363032"/>
    </source>
</evidence>
<evidence type="ECO:0000256" key="8">
    <source>
        <dbReference type="SAM" id="MobiDB-lite"/>
    </source>
</evidence>
<name>C9YXU4_STRSW</name>
<evidence type="ECO:0000256" key="4">
    <source>
        <dbReference type="ARBA" id="ARBA00022692"/>
    </source>
</evidence>
<feature type="transmembrane region" description="Helical" evidence="7">
    <location>
        <begin position="236"/>
        <end position="262"/>
    </location>
</feature>
<evidence type="ECO:0000256" key="6">
    <source>
        <dbReference type="ARBA" id="ARBA00023136"/>
    </source>
</evidence>
<evidence type="ECO:0000256" key="5">
    <source>
        <dbReference type="ARBA" id="ARBA00022989"/>
    </source>
</evidence>
<keyword evidence="2 7" id="KW-0813">Transport</keyword>
<evidence type="ECO:0000256" key="2">
    <source>
        <dbReference type="ARBA" id="ARBA00022448"/>
    </source>
</evidence>
<protein>
    <submittedName>
        <fullName evidence="10">Putative binding-protein-dependent transport system</fullName>
    </submittedName>
</protein>
<dbReference type="EMBL" id="FN554889">
    <property type="protein sequence ID" value="CBG70873.1"/>
    <property type="molecule type" value="Genomic_DNA"/>
</dbReference>
<dbReference type="HOGENOM" id="CLU_046113_1_1_11"/>
<dbReference type="AlphaFoldDB" id="C9YXU4"/>
<evidence type="ECO:0000256" key="1">
    <source>
        <dbReference type="ARBA" id="ARBA00004651"/>
    </source>
</evidence>
<dbReference type="Pfam" id="PF00528">
    <property type="entry name" value="BPD_transp_1"/>
    <property type="match status" value="1"/>
</dbReference>
<dbReference type="GO" id="GO:0055085">
    <property type="term" value="P:transmembrane transport"/>
    <property type="evidence" value="ECO:0007669"/>
    <property type="project" value="InterPro"/>
</dbReference>
<feature type="transmembrane region" description="Helical" evidence="7">
    <location>
        <begin position="185"/>
        <end position="216"/>
    </location>
</feature>
<dbReference type="STRING" id="680198.SCAB_37901"/>
<evidence type="ECO:0000256" key="3">
    <source>
        <dbReference type="ARBA" id="ARBA00022475"/>
    </source>
</evidence>
<feature type="domain" description="ABC transmembrane type-1" evidence="9">
    <location>
        <begin position="79"/>
        <end position="263"/>
    </location>
</feature>
<accession>C9YXU4</accession>
<comment type="subcellular location">
    <subcellularLocation>
        <location evidence="1 7">Cell membrane</location>
        <topology evidence="1 7">Multi-pass membrane protein</topology>
    </subcellularLocation>
</comment>
<dbReference type="SUPFAM" id="SSF161098">
    <property type="entry name" value="MetI-like"/>
    <property type="match status" value="1"/>
</dbReference>
<dbReference type="GeneID" id="24309590"/>
<feature type="region of interest" description="Disordered" evidence="8">
    <location>
        <begin position="272"/>
        <end position="324"/>
    </location>
</feature>
<feature type="compositionally biased region" description="Low complexity" evidence="8">
    <location>
        <begin position="272"/>
        <end position="313"/>
    </location>
</feature>
<feature type="transmembrane region" description="Helical" evidence="7">
    <location>
        <begin position="117"/>
        <end position="137"/>
    </location>
</feature>
<evidence type="ECO:0000259" key="9">
    <source>
        <dbReference type="PROSITE" id="PS50928"/>
    </source>
</evidence>
<feature type="transmembrane region" description="Helical" evidence="7">
    <location>
        <begin position="86"/>
        <end position="105"/>
    </location>
</feature>
<evidence type="ECO:0000313" key="11">
    <source>
        <dbReference type="Proteomes" id="UP000001444"/>
    </source>
</evidence>
<keyword evidence="4 7" id="KW-0812">Transmembrane</keyword>
<keyword evidence="5 7" id="KW-1133">Transmembrane helix</keyword>
<gene>
    <name evidence="10" type="ordered locus">SCAB_37901</name>
</gene>
<dbReference type="Gene3D" id="1.10.3720.10">
    <property type="entry name" value="MetI-like"/>
    <property type="match status" value="1"/>
</dbReference>
<dbReference type="eggNOG" id="COG0600">
    <property type="taxonomic scope" value="Bacteria"/>
</dbReference>
<dbReference type="Proteomes" id="UP000001444">
    <property type="component" value="Chromosome"/>
</dbReference>
<dbReference type="InterPro" id="IPR035906">
    <property type="entry name" value="MetI-like_sf"/>
</dbReference>
<dbReference type="PANTHER" id="PTHR30151">
    <property type="entry name" value="ALKANE SULFONATE ABC TRANSPORTER-RELATED, MEMBRANE SUBUNIT"/>
    <property type="match status" value="1"/>
</dbReference>
<keyword evidence="3" id="KW-1003">Cell membrane</keyword>
<keyword evidence="11" id="KW-1185">Reference proteome</keyword>
<reference evidence="10 11" key="1">
    <citation type="journal article" date="2010" name="Mol. Plant Microbe Interact.">
        <title>Streptomyces scabies 87-22 contains a coronafacic acid-like biosynthetic cluster that contributes to plant-microbe interactions.</title>
        <authorList>
            <person name="Bignell D.R."/>
            <person name="Seipke R.F."/>
            <person name="Huguet-Tapia J.C."/>
            <person name="Chambers A.H."/>
            <person name="Parry R.J."/>
            <person name="Loria R."/>
        </authorList>
    </citation>
    <scope>NUCLEOTIDE SEQUENCE [LARGE SCALE GENOMIC DNA]</scope>
    <source>
        <strain evidence="10 11">87.22</strain>
    </source>
</reference>
<comment type="similarity">
    <text evidence="7">Belongs to the binding-protein-dependent transport system permease family.</text>
</comment>
<dbReference type="RefSeq" id="WP_013001501.1">
    <property type="nucleotide sequence ID" value="NC_013929.1"/>
</dbReference>
<keyword evidence="6 7" id="KW-0472">Membrane</keyword>
<proteinExistence type="inferred from homology"/>
<dbReference type="GO" id="GO:0005886">
    <property type="term" value="C:plasma membrane"/>
    <property type="evidence" value="ECO:0007669"/>
    <property type="project" value="UniProtKB-SubCell"/>
</dbReference>
<feature type="transmembrane region" description="Helical" evidence="7">
    <location>
        <begin position="143"/>
        <end position="164"/>
    </location>
</feature>
<sequence length="324" mass="34531">MSRPAKTGARRVRAPGPRPRPATRYGLRALSLVAALALWQLLTSLDVDVWLRFSQFPTVTDVAHTFAERVTGPDYWTDLADSLTRILTGFLLAAVLGVAVGILVARSRLAEDLLGPVLEVIRPIPAIALVPVAILLFPSNEQGIVFITFTAAFFPVLVSTRHAVRALTPVWEEAVRTMGGGRGRILASVVLPGALPGIFGGLSVGIGVSWICVISAEMISGQYGVGYRTWQDYTVVNYPGVFVGMATIGVLGWLTSTAVELVGRRLTHWLPRTSAAPATRPRGPRTTAPRATGPQAAPATTEPAATATDTATTDPEEARDEHLV</sequence>